<sequence length="285" mass="31704">MFTIKKLKSLQVFMVLFFAMAGTLTSLLTRSAHASTAPYSQVTQLAKVNYYTVIGPNNPHNYGVYPSGGYNTSPANRTKITTGREYAGKTVHITGEESVAGATWLKFTYNHKFVGWIHQNGTVQTTYRLYAPLIAQRPELPTGCEITATTMMLQFAGDNVTKMQLAKEMPRSTDPNKGFVGSPYSPSGWYIYPKGLLPLVKKHLGSAKDLTGASLNTIKNYIRNNHLVVMYVGGVDGFSNHALTVTGYSKDRIYYNDPWTDKRTSMINNALTKHRKADAYRALSY</sequence>
<gene>
    <name evidence="1" type="ORF">O0236_002250</name>
</gene>
<name>A0ACD5DFI9_9LACO</name>
<keyword evidence="2" id="KW-1185">Reference proteome</keyword>
<organism evidence="1 2">
    <name type="scientific">Lentilactobacillus terminaliae</name>
    <dbReference type="NCBI Taxonomy" id="3003483"/>
    <lineage>
        <taxon>Bacteria</taxon>
        <taxon>Bacillati</taxon>
        <taxon>Bacillota</taxon>
        <taxon>Bacilli</taxon>
        <taxon>Lactobacillales</taxon>
        <taxon>Lactobacillaceae</taxon>
        <taxon>Lentilactobacillus</taxon>
    </lineage>
</organism>
<evidence type="ECO:0000313" key="2">
    <source>
        <dbReference type="Proteomes" id="UP001149860"/>
    </source>
</evidence>
<reference evidence="1" key="1">
    <citation type="submission" date="2024-08" db="EMBL/GenBank/DDBJ databases">
        <title>Lentilactobacillus sp. nov., isolated from tree bark.</title>
        <authorList>
            <person name="Phuengjayaem S."/>
            <person name="Tanasupawat S."/>
        </authorList>
    </citation>
    <scope>NUCLEOTIDE SEQUENCE</scope>
    <source>
        <strain evidence="1">SPB1-3</strain>
    </source>
</reference>
<protein>
    <submittedName>
        <fullName evidence="1">C39 family peptidase</fullName>
    </submittedName>
</protein>
<proteinExistence type="predicted"/>
<dbReference type="Proteomes" id="UP001149860">
    <property type="component" value="Chromosome"/>
</dbReference>
<evidence type="ECO:0000313" key="1">
    <source>
        <dbReference type="EMBL" id="XFD40157.1"/>
    </source>
</evidence>
<dbReference type="EMBL" id="CP168151">
    <property type="protein sequence ID" value="XFD40157.1"/>
    <property type="molecule type" value="Genomic_DNA"/>
</dbReference>
<accession>A0ACD5DFI9</accession>